<gene>
    <name evidence="1" type="ORF">X975_12401</name>
</gene>
<accession>A0A087T239</accession>
<dbReference type="EMBL" id="KK113036">
    <property type="protein sequence ID" value="KFM59178.1"/>
    <property type="molecule type" value="Genomic_DNA"/>
</dbReference>
<dbReference type="Proteomes" id="UP000054359">
    <property type="component" value="Unassembled WGS sequence"/>
</dbReference>
<feature type="non-terminal residue" evidence="1">
    <location>
        <position position="1"/>
    </location>
</feature>
<organism evidence="1 2">
    <name type="scientific">Stegodyphus mimosarum</name>
    <name type="common">African social velvet spider</name>
    <dbReference type="NCBI Taxonomy" id="407821"/>
    <lineage>
        <taxon>Eukaryota</taxon>
        <taxon>Metazoa</taxon>
        <taxon>Ecdysozoa</taxon>
        <taxon>Arthropoda</taxon>
        <taxon>Chelicerata</taxon>
        <taxon>Arachnida</taxon>
        <taxon>Araneae</taxon>
        <taxon>Araneomorphae</taxon>
        <taxon>Entelegynae</taxon>
        <taxon>Eresoidea</taxon>
        <taxon>Eresidae</taxon>
        <taxon>Stegodyphus</taxon>
    </lineage>
</organism>
<reference evidence="1 2" key="1">
    <citation type="submission" date="2013-11" db="EMBL/GenBank/DDBJ databases">
        <title>Genome sequencing of Stegodyphus mimosarum.</title>
        <authorList>
            <person name="Bechsgaard J."/>
        </authorList>
    </citation>
    <scope>NUCLEOTIDE SEQUENCE [LARGE SCALE GENOMIC DNA]</scope>
</reference>
<evidence type="ECO:0000313" key="2">
    <source>
        <dbReference type="Proteomes" id="UP000054359"/>
    </source>
</evidence>
<feature type="non-terminal residue" evidence="1">
    <location>
        <position position="39"/>
    </location>
</feature>
<sequence>TSGRSLVEFYLNVGALNEQFVSLKSQTVQEIERNSDGEQ</sequence>
<proteinExistence type="predicted"/>
<name>A0A087T239_STEMI</name>
<dbReference type="AlphaFoldDB" id="A0A087T239"/>
<evidence type="ECO:0000313" key="1">
    <source>
        <dbReference type="EMBL" id="KFM59178.1"/>
    </source>
</evidence>
<keyword evidence="2" id="KW-1185">Reference proteome</keyword>
<protein>
    <submittedName>
        <fullName evidence="1">Uncharacterized protein</fullName>
    </submittedName>
</protein>